<feature type="transmembrane region" description="Helical" evidence="5">
    <location>
        <begin position="224"/>
        <end position="245"/>
    </location>
</feature>
<protein>
    <submittedName>
        <fullName evidence="7">MFS transporter</fullName>
    </submittedName>
</protein>
<feature type="transmembrane region" description="Helical" evidence="5">
    <location>
        <begin position="118"/>
        <end position="138"/>
    </location>
</feature>
<feature type="transmembrane region" description="Helical" evidence="5">
    <location>
        <begin position="56"/>
        <end position="75"/>
    </location>
</feature>
<dbReference type="GO" id="GO:0046943">
    <property type="term" value="F:carboxylic acid transmembrane transporter activity"/>
    <property type="evidence" value="ECO:0007669"/>
    <property type="project" value="TreeGrafter"/>
</dbReference>
<dbReference type="GO" id="GO:0005886">
    <property type="term" value="C:plasma membrane"/>
    <property type="evidence" value="ECO:0007669"/>
    <property type="project" value="TreeGrafter"/>
</dbReference>
<evidence type="ECO:0000256" key="4">
    <source>
        <dbReference type="ARBA" id="ARBA00023136"/>
    </source>
</evidence>
<dbReference type="InterPro" id="IPR036259">
    <property type="entry name" value="MFS_trans_sf"/>
</dbReference>
<feature type="transmembrane region" description="Helical" evidence="5">
    <location>
        <begin position="82"/>
        <end position="98"/>
    </location>
</feature>
<dbReference type="RefSeq" id="WP_045457294.1">
    <property type="nucleotide sequence ID" value="NZ_BBLT01000001.1"/>
</dbReference>
<dbReference type="Pfam" id="PF07690">
    <property type="entry name" value="MFS_1"/>
    <property type="match status" value="1"/>
</dbReference>
<evidence type="ECO:0000259" key="6">
    <source>
        <dbReference type="PROSITE" id="PS50850"/>
    </source>
</evidence>
<dbReference type="EMBL" id="BBLT01000001">
    <property type="protein sequence ID" value="GAL83005.1"/>
    <property type="molecule type" value="Genomic_DNA"/>
</dbReference>
<keyword evidence="2 5" id="KW-0812">Transmembrane</keyword>
<feature type="transmembrane region" description="Helical" evidence="5">
    <location>
        <begin position="295"/>
        <end position="312"/>
    </location>
</feature>
<keyword evidence="4 5" id="KW-0472">Membrane</keyword>
<dbReference type="AlphaFoldDB" id="A0A098L8E7"/>
<dbReference type="InterPro" id="IPR020846">
    <property type="entry name" value="MFS_dom"/>
</dbReference>
<dbReference type="PANTHER" id="PTHR23508">
    <property type="entry name" value="CARBOXYLIC ACID TRANSPORTER PROTEIN HOMOLOG"/>
    <property type="match status" value="1"/>
</dbReference>
<feature type="transmembrane region" description="Helical" evidence="5">
    <location>
        <begin position="382"/>
        <end position="404"/>
    </location>
</feature>
<dbReference type="Proteomes" id="UP000030185">
    <property type="component" value="Unassembled WGS sequence"/>
</dbReference>
<feature type="domain" description="Major facilitator superfamily (MFS) profile" evidence="6">
    <location>
        <begin position="15"/>
        <end position="408"/>
    </location>
</feature>
<dbReference type="STRING" id="153721.MYP_231"/>
<dbReference type="Gene3D" id="1.20.1250.20">
    <property type="entry name" value="MFS general substrate transporter like domains"/>
    <property type="match status" value="2"/>
</dbReference>
<evidence type="ECO:0000256" key="1">
    <source>
        <dbReference type="ARBA" id="ARBA00004141"/>
    </source>
</evidence>
<reference evidence="7 8" key="1">
    <citation type="submission" date="2014-09" db="EMBL/GenBank/DDBJ databases">
        <title>Sporocytophaga myxococcoides PG-01 genome sequencing.</title>
        <authorList>
            <person name="Liu L."/>
            <person name="Gao P.J."/>
            <person name="Chen G.J."/>
            <person name="Wang L.S."/>
        </authorList>
    </citation>
    <scope>NUCLEOTIDE SEQUENCE [LARGE SCALE GENOMIC DNA]</scope>
    <source>
        <strain evidence="7 8">PG-01</strain>
    </source>
</reference>
<dbReference type="eggNOG" id="COG0477">
    <property type="taxonomic scope" value="Bacteria"/>
</dbReference>
<feature type="transmembrane region" description="Helical" evidence="5">
    <location>
        <begin position="318"/>
        <end position="338"/>
    </location>
</feature>
<keyword evidence="3 5" id="KW-1133">Transmembrane helix</keyword>
<accession>A0A098L8E7</accession>
<feature type="transmembrane region" description="Helical" evidence="5">
    <location>
        <begin position="12"/>
        <end position="36"/>
    </location>
</feature>
<comment type="subcellular location">
    <subcellularLocation>
        <location evidence="1">Membrane</location>
        <topology evidence="1">Multi-pass membrane protein</topology>
    </subcellularLocation>
</comment>
<feature type="transmembrane region" description="Helical" evidence="5">
    <location>
        <begin position="265"/>
        <end position="283"/>
    </location>
</feature>
<dbReference type="PANTHER" id="PTHR23508:SF10">
    <property type="entry name" value="CARBOXYLIC ACID TRANSPORTER PROTEIN HOMOLOG"/>
    <property type="match status" value="1"/>
</dbReference>
<dbReference type="PROSITE" id="PS50850">
    <property type="entry name" value="MFS"/>
    <property type="match status" value="1"/>
</dbReference>
<evidence type="ECO:0000313" key="8">
    <source>
        <dbReference type="Proteomes" id="UP000030185"/>
    </source>
</evidence>
<dbReference type="OrthoDB" id="9774156at2"/>
<evidence type="ECO:0000256" key="5">
    <source>
        <dbReference type="SAM" id="Phobius"/>
    </source>
</evidence>
<feature type="transmembrane region" description="Helical" evidence="5">
    <location>
        <begin position="176"/>
        <end position="195"/>
    </location>
</feature>
<dbReference type="InterPro" id="IPR011701">
    <property type="entry name" value="MFS"/>
</dbReference>
<name>A0A098L8E7_9BACT</name>
<evidence type="ECO:0000256" key="2">
    <source>
        <dbReference type="ARBA" id="ARBA00022692"/>
    </source>
</evidence>
<feature type="transmembrane region" description="Helical" evidence="5">
    <location>
        <begin position="150"/>
        <end position="170"/>
    </location>
</feature>
<comment type="caution">
    <text evidence="7">The sequence shown here is derived from an EMBL/GenBank/DDBJ whole genome shotgun (WGS) entry which is preliminary data.</text>
</comment>
<sequence>MNKEKVSYKDALNLAVIVAALGYFVDVYDLVLFLIVGLKSLEDLKIPGEPVKNFQFLLNVQMIGMLIGGVFWGVLGDKKGRLSVLFGSILLYSLANLANGLVAEISTVTGFSPMDTYAVLRFLAGLGLAGELGAGITLVSETMPKETRGYGTMIIASVGVTGAVVAALIGKIGWELSYFIGGGLGISLLLLRIGVFESGMFQGLMEKKVKQGEFMMLFQNKERAIKYLNCILIGLPVWFIIGILIGRAGLIAKTLNVQGTIEQGYAVMLCYGGLVFGDLCSGLMSQALKSRKKVFYFFYLLSTLIIVFYLRQYNVPVATFYIFIFSLGFSVGFWAIFVTVASEQFGTNIRATVTTTVPNFVRGSLVPISILFDYLLEKELGLINTSYIVTAIIVVISLISLYNLDETFGKDLDYLEEEGSSKLKAEGVKLKA</sequence>
<proteinExistence type="predicted"/>
<evidence type="ECO:0000256" key="3">
    <source>
        <dbReference type="ARBA" id="ARBA00022989"/>
    </source>
</evidence>
<organism evidence="7 8">
    <name type="scientific">Sporocytophaga myxococcoides</name>
    <dbReference type="NCBI Taxonomy" id="153721"/>
    <lineage>
        <taxon>Bacteria</taxon>
        <taxon>Pseudomonadati</taxon>
        <taxon>Bacteroidota</taxon>
        <taxon>Cytophagia</taxon>
        <taxon>Cytophagales</taxon>
        <taxon>Cytophagaceae</taxon>
        <taxon>Sporocytophaga</taxon>
    </lineage>
</organism>
<dbReference type="SUPFAM" id="SSF103473">
    <property type="entry name" value="MFS general substrate transporter"/>
    <property type="match status" value="1"/>
</dbReference>
<evidence type="ECO:0000313" key="7">
    <source>
        <dbReference type="EMBL" id="GAL83005.1"/>
    </source>
</evidence>
<gene>
    <name evidence="7" type="ORF">MYP_231</name>
</gene>
<keyword evidence="8" id="KW-1185">Reference proteome</keyword>